<dbReference type="InterPro" id="IPR001611">
    <property type="entry name" value="Leu-rich_rpt"/>
</dbReference>
<dbReference type="Proteomes" id="UP000037510">
    <property type="component" value="Unassembled WGS sequence"/>
</dbReference>
<dbReference type="STRING" id="104452.A0A0L7LPK3"/>
<feature type="region of interest" description="Disordered" evidence="3">
    <location>
        <begin position="341"/>
        <end position="369"/>
    </location>
</feature>
<dbReference type="GO" id="GO:0019901">
    <property type="term" value="F:protein kinase binding"/>
    <property type="evidence" value="ECO:0007669"/>
    <property type="project" value="TreeGrafter"/>
</dbReference>
<dbReference type="GO" id="GO:0045211">
    <property type="term" value="C:postsynaptic membrane"/>
    <property type="evidence" value="ECO:0007669"/>
    <property type="project" value="TreeGrafter"/>
</dbReference>
<gene>
    <name evidence="5" type="ORF">OBRU01_02183</name>
</gene>
<dbReference type="GO" id="GO:0014069">
    <property type="term" value="C:postsynaptic density"/>
    <property type="evidence" value="ECO:0007669"/>
    <property type="project" value="TreeGrafter"/>
</dbReference>
<dbReference type="PROSITE" id="PS51450">
    <property type="entry name" value="LRR"/>
    <property type="match status" value="3"/>
</dbReference>
<accession>A0A0L7LPK3</accession>
<sequence>IADFSSNPIPRLPAGFSQLRALTVLGLNDMSLTSLPSDFGSLMSLESLELRENLLKSLPESLKNLTRLKRLDLGDNEIEELPGFVGELPALEELWLDHNKLQYLPPEIGNLKALICLDVSENKLEKLPEQIGGLTSLTDLHLSQNMLETIPDGTGDLAKLTILKLDQNRLDTLNENVGRCTNLQELILTENFLLELPNSIGNLKELTVLNVDRNALGDIPEEIGNMSLLGVLCLRDNKLTKLPNELGNCKSLHVLDVSGNRLQYLPYTLVNLELKAVWLSENQAQPLLTFQTDRDETTGENVLTCFLLPQLTYTQQPELDHTSEVGSGYWFRQQRNLQELDRPRESSVSRDRDSDDDWEAKEASRTHSVKFTEDMPEIKEVSSLLEDAEAPDSFFALQPMMAFKRPINVVRKLVSTPRRSSLQRLSSLTNLTETPFVRQNTPHPKDLKAKAQKLLAARSPEVTAQQKQEPPTTNGLPTSPIETAPRGARRVAWRTSVEERAAAGGGRLHRRDTPHHLKNKRVNQIDASRARDLIAQVLIDC</sequence>
<dbReference type="SMART" id="SM00369">
    <property type="entry name" value="LRR_TYP"/>
    <property type="match status" value="10"/>
</dbReference>
<dbReference type="SUPFAM" id="SSF52058">
    <property type="entry name" value="L domain-like"/>
    <property type="match status" value="1"/>
</dbReference>
<dbReference type="GO" id="GO:0098968">
    <property type="term" value="P:neurotransmitter receptor transport postsynaptic membrane to endosome"/>
    <property type="evidence" value="ECO:0007669"/>
    <property type="project" value="TreeGrafter"/>
</dbReference>
<dbReference type="FunFam" id="3.80.10.10:FF:000599">
    <property type="entry name" value="Leucine-rich repeat-containing protein"/>
    <property type="match status" value="1"/>
</dbReference>
<evidence type="ECO:0000256" key="2">
    <source>
        <dbReference type="ARBA" id="ARBA00022737"/>
    </source>
</evidence>
<feature type="compositionally biased region" description="Basic and acidic residues" evidence="3">
    <location>
        <begin position="360"/>
        <end position="369"/>
    </location>
</feature>
<feature type="compositionally biased region" description="Basic and acidic residues" evidence="3">
    <location>
        <begin position="341"/>
        <end position="353"/>
    </location>
</feature>
<keyword evidence="1" id="KW-0433">Leucine-rich repeat</keyword>
<comment type="caution">
    <text evidence="5">The sequence shown here is derived from an EMBL/GenBank/DDBJ whole genome shotgun (WGS) entry which is preliminary data.</text>
</comment>
<dbReference type="PANTHER" id="PTHR23119">
    <property type="entry name" value="DISCS LARGE"/>
    <property type="match status" value="1"/>
</dbReference>
<name>A0A0L7LPK3_OPEBR</name>
<dbReference type="InterPro" id="IPR032675">
    <property type="entry name" value="LRR_dom_sf"/>
</dbReference>
<evidence type="ECO:0000313" key="5">
    <source>
        <dbReference type="EMBL" id="KOB77329.1"/>
    </source>
</evidence>
<dbReference type="GO" id="GO:0005912">
    <property type="term" value="C:adherens junction"/>
    <property type="evidence" value="ECO:0007669"/>
    <property type="project" value="TreeGrafter"/>
</dbReference>
<organism evidence="5 6">
    <name type="scientific">Operophtera brumata</name>
    <name type="common">Winter moth</name>
    <name type="synonym">Phalaena brumata</name>
    <dbReference type="NCBI Taxonomy" id="104452"/>
    <lineage>
        <taxon>Eukaryota</taxon>
        <taxon>Metazoa</taxon>
        <taxon>Ecdysozoa</taxon>
        <taxon>Arthropoda</taxon>
        <taxon>Hexapoda</taxon>
        <taxon>Insecta</taxon>
        <taxon>Pterygota</taxon>
        <taxon>Neoptera</taxon>
        <taxon>Endopterygota</taxon>
        <taxon>Lepidoptera</taxon>
        <taxon>Glossata</taxon>
        <taxon>Ditrysia</taxon>
        <taxon>Geometroidea</taxon>
        <taxon>Geometridae</taxon>
        <taxon>Larentiinae</taxon>
        <taxon>Operophtera</taxon>
    </lineage>
</organism>
<keyword evidence="6" id="KW-1185">Reference proteome</keyword>
<proteinExistence type="predicted"/>
<evidence type="ECO:0000313" key="6">
    <source>
        <dbReference type="Proteomes" id="UP000037510"/>
    </source>
</evidence>
<dbReference type="PANTHER" id="PTHR23119:SF44">
    <property type="entry name" value="PROTEIN LAP4"/>
    <property type="match status" value="1"/>
</dbReference>
<dbReference type="Pfam" id="PF13855">
    <property type="entry name" value="LRR_8"/>
    <property type="match status" value="1"/>
</dbReference>
<evidence type="ECO:0000256" key="1">
    <source>
        <dbReference type="ARBA" id="ARBA00022614"/>
    </source>
</evidence>
<evidence type="ECO:0000256" key="3">
    <source>
        <dbReference type="SAM" id="MobiDB-lite"/>
    </source>
</evidence>
<reference evidence="5 6" key="1">
    <citation type="journal article" date="2015" name="Genome Biol. Evol.">
        <title>The genome of winter moth (Operophtera brumata) provides a genomic perspective on sexual dimorphism and phenology.</title>
        <authorList>
            <person name="Derks M.F."/>
            <person name="Smit S."/>
            <person name="Salis L."/>
            <person name="Schijlen E."/>
            <person name="Bossers A."/>
            <person name="Mateman C."/>
            <person name="Pijl A.S."/>
            <person name="de Ridder D."/>
            <person name="Groenen M.A."/>
            <person name="Visser M.E."/>
            <person name="Megens H.J."/>
        </authorList>
    </citation>
    <scope>NUCLEOTIDE SEQUENCE [LARGE SCALE GENOMIC DNA]</scope>
    <source>
        <strain evidence="5">WM2013NL</strain>
        <tissue evidence="5">Head and thorax</tissue>
    </source>
</reference>
<dbReference type="InterPro" id="IPR055414">
    <property type="entry name" value="LRR_R13L4/SHOC2-like"/>
</dbReference>
<feature type="compositionally biased region" description="Basic residues" evidence="3">
    <location>
        <begin position="507"/>
        <end position="521"/>
    </location>
</feature>
<dbReference type="GO" id="GO:0045197">
    <property type="term" value="P:establishment or maintenance of epithelial cell apical/basal polarity"/>
    <property type="evidence" value="ECO:0007669"/>
    <property type="project" value="TreeGrafter"/>
</dbReference>
<dbReference type="FunFam" id="3.80.10.10:FF:000036">
    <property type="entry name" value="protein scribble homolog isoform X1"/>
    <property type="match status" value="1"/>
</dbReference>
<dbReference type="AlphaFoldDB" id="A0A0L7LPK3"/>
<dbReference type="InterPro" id="IPR003591">
    <property type="entry name" value="Leu-rich_rpt_typical-subtyp"/>
</dbReference>
<dbReference type="EMBL" id="JTDY01000409">
    <property type="protein sequence ID" value="KOB77329.1"/>
    <property type="molecule type" value="Genomic_DNA"/>
</dbReference>
<feature type="compositionally biased region" description="Polar residues" evidence="3">
    <location>
        <begin position="462"/>
        <end position="481"/>
    </location>
</feature>
<feature type="region of interest" description="Disordered" evidence="3">
    <location>
        <begin position="457"/>
        <end position="521"/>
    </location>
</feature>
<dbReference type="GO" id="GO:0016323">
    <property type="term" value="C:basolateral plasma membrane"/>
    <property type="evidence" value="ECO:0007669"/>
    <property type="project" value="TreeGrafter"/>
</dbReference>
<dbReference type="InterPro" id="IPR050614">
    <property type="entry name" value="Synaptic_Scaffolding_LAP-MAGUK"/>
</dbReference>
<feature type="non-terminal residue" evidence="5">
    <location>
        <position position="1"/>
    </location>
</feature>
<dbReference type="Pfam" id="PF23598">
    <property type="entry name" value="LRR_14"/>
    <property type="match status" value="1"/>
</dbReference>
<protein>
    <submittedName>
        <fullName evidence="5">Protein lap4</fullName>
    </submittedName>
</protein>
<feature type="domain" description="Disease resistance R13L4/SHOC-2-like LRR" evidence="4">
    <location>
        <begin position="18"/>
        <end position="98"/>
    </location>
</feature>
<dbReference type="Gene3D" id="3.80.10.10">
    <property type="entry name" value="Ribonuclease Inhibitor"/>
    <property type="match status" value="3"/>
</dbReference>
<dbReference type="SMART" id="SM00364">
    <property type="entry name" value="LRR_BAC"/>
    <property type="match status" value="9"/>
</dbReference>
<dbReference type="GO" id="GO:0098887">
    <property type="term" value="P:neurotransmitter receptor transport, endosome to postsynaptic membrane"/>
    <property type="evidence" value="ECO:0007669"/>
    <property type="project" value="TreeGrafter"/>
</dbReference>
<keyword evidence="2" id="KW-0677">Repeat</keyword>
<dbReference type="GO" id="GO:0098609">
    <property type="term" value="P:cell-cell adhesion"/>
    <property type="evidence" value="ECO:0007669"/>
    <property type="project" value="TreeGrafter"/>
</dbReference>
<evidence type="ECO:0000259" key="4">
    <source>
        <dbReference type="Pfam" id="PF23598"/>
    </source>
</evidence>
<dbReference type="GO" id="GO:0043113">
    <property type="term" value="P:receptor clustering"/>
    <property type="evidence" value="ECO:0007669"/>
    <property type="project" value="TreeGrafter"/>
</dbReference>